<organism evidence="14 15">
    <name type="scientific">Pneumocystis wakefieldiae</name>
    <dbReference type="NCBI Taxonomy" id="38082"/>
    <lineage>
        <taxon>Eukaryota</taxon>
        <taxon>Fungi</taxon>
        <taxon>Dikarya</taxon>
        <taxon>Ascomycota</taxon>
        <taxon>Taphrinomycotina</taxon>
        <taxon>Pneumocystomycetes</taxon>
        <taxon>Pneumocystaceae</taxon>
        <taxon>Pneumocystis</taxon>
    </lineage>
</organism>
<dbReference type="Pfam" id="PF13638">
    <property type="entry name" value="PIN_4"/>
    <property type="match status" value="1"/>
</dbReference>
<dbReference type="Pfam" id="PF00773">
    <property type="entry name" value="RNB"/>
    <property type="match status" value="1"/>
</dbReference>
<dbReference type="AlphaFoldDB" id="A0A899G0I0"/>
<dbReference type="GO" id="GO:0004519">
    <property type="term" value="F:endonuclease activity"/>
    <property type="evidence" value="ECO:0007669"/>
    <property type="project" value="TreeGrafter"/>
</dbReference>
<dbReference type="EMBL" id="CP054542">
    <property type="protein sequence ID" value="QSL66313.1"/>
    <property type="molecule type" value="Genomic_DNA"/>
</dbReference>
<dbReference type="GO" id="GO:0000175">
    <property type="term" value="F:3'-5'-RNA exonuclease activity"/>
    <property type="evidence" value="ECO:0007669"/>
    <property type="project" value="UniProtKB-ARBA"/>
</dbReference>
<evidence type="ECO:0000256" key="1">
    <source>
        <dbReference type="ARBA" id="ARBA00004123"/>
    </source>
</evidence>
<dbReference type="OrthoDB" id="372421at2759"/>
<evidence type="ECO:0000259" key="12">
    <source>
        <dbReference type="SMART" id="SM00670"/>
    </source>
</evidence>
<dbReference type="SMART" id="SM00955">
    <property type="entry name" value="RNB"/>
    <property type="match status" value="1"/>
</dbReference>
<dbReference type="Pfam" id="PF17215">
    <property type="entry name" value="Rrp44_S1"/>
    <property type="match status" value="1"/>
</dbReference>
<evidence type="ECO:0000256" key="2">
    <source>
        <dbReference type="ARBA" id="ARBA00005785"/>
    </source>
</evidence>
<evidence type="ECO:0000256" key="4">
    <source>
        <dbReference type="ARBA" id="ARBA00022722"/>
    </source>
</evidence>
<dbReference type="InterPro" id="IPR012340">
    <property type="entry name" value="NA-bd_OB-fold"/>
</dbReference>
<dbReference type="PROSITE" id="PS01175">
    <property type="entry name" value="RIBONUCLEASE_II"/>
    <property type="match status" value="1"/>
</dbReference>
<feature type="domain" description="PIN" evidence="12">
    <location>
        <begin position="68"/>
        <end position="182"/>
    </location>
</feature>
<dbReference type="CDD" id="cd09862">
    <property type="entry name" value="PIN_Rrp44-like"/>
    <property type="match status" value="1"/>
</dbReference>
<dbReference type="PANTHER" id="PTHR23355">
    <property type="entry name" value="RIBONUCLEASE"/>
    <property type="match status" value="1"/>
</dbReference>
<evidence type="ECO:0000256" key="9">
    <source>
        <dbReference type="ARBA" id="ARBA00023242"/>
    </source>
</evidence>
<keyword evidence="5" id="KW-0378">Hydrolase</keyword>
<dbReference type="Proteomes" id="UP000663699">
    <property type="component" value="Chromosome 11"/>
</dbReference>
<dbReference type="Gene3D" id="3.40.50.1010">
    <property type="entry name" value="5'-nuclease"/>
    <property type="match status" value="1"/>
</dbReference>
<dbReference type="SMART" id="SM00670">
    <property type="entry name" value="PINc"/>
    <property type="match status" value="1"/>
</dbReference>
<evidence type="ECO:0000256" key="11">
    <source>
        <dbReference type="RuleBase" id="RU003901"/>
    </source>
</evidence>
<keyword evidence="3" id="KW-0698">rRNA processing</keyword>
<proteinExistence type="inferred from homology"/>
<gene>
    <name evidence="14" type="ORF">MERGE_000691</name>
</gene>
<dbReference type="GO" id="GO:0000177">
    <property type="term" value="C:cytoplasmic exosome (RNase complex)"/>
    <property type="evidence" value="ECO:0007669"/>
    <property type="project" value="TreeGrafter"/>
</dbReference>
<evidence type="ECO:0000256" key="5">
    <source>
        <dbReference type="ARBA" id="ARBA00022801"/>
    </source>
</evidence>
<comment type="subcellular location">
    <subcellularLocation>
        <location evidence="1">Nucleus</location>
    </subcellularLocation>
</comment>
<keyword evidence="7" id="KW-0269">Exonuclease</keyword>
<accession>A0A899G0I0</accession>
<dbReference type="InterPro" id="IPR041505">
    <property type="entry name" value="Dis3_CSD2"/>
</dbReference>
<dbReference type="InterPro" id="IPR033771">
    <property type="entry name" value="Rrp44_CSD1"/>
</dbReference>
<dbReference type="InterPro" id="IPR050180">
    <property type="entry name" value="RNR_Ribonuclease"/>
</dbReference>
<keyword evidence="8" id="KW-0694">RNA-binding</keyword>
<evidence type="ECO:0000256" key="10">
    <source>
        <dbReference type="ARBA" id="ARBA00077930"/>
    </source>
</evidence>
<evidence type="ECO:0000259" key="13">
    <source>
        <dbReference type="SMART" id="SM00955"/>
    </source>
</evidence>
<reference evidence="14" key="1">
    <citation type="submission" date="2020-06" db="EMBL/GenBank/DDBJ databases">
        <title>Genomes of multiple members of Pneumocystis genus reveal paths to human pathogen Pneumocystis jirovecii.</title>
        <authorList>
            <person name="Cisse O.H."/>
            <person name="Ma L."/>
            <person name="Dekker J."/>
            <person name="Khil P."/>
            <person name="Jo J."/>
            <person name="Brenchley J."/>
            <person name="Blair R."/>
            <person name="Pahar B."/>
            <person name="Chabe M."/>
            <person name="Van Rompay K.A."/>
            <person name="Keesler R."/>
            <person name="Sukura A."/>
            <person name="Hirsch V."/>
            <person name="Kutty G."/>
            <person name="Liu Y."/>
            <person name="Peng L."/>
            <person name="Chen J."/>
            <person name="Song J."/>
            <person name="Weissenbacher-Lang C."/>
            <person name="Xu J."/>
            <person name="Upham N.S."/>
            <person name="Stajich J.E."/>
            <person name="Cuomo C.A."/>
            <person name="Cushion M.T."/>
            <person name="Kovacs J.A."/>
        </authorList>
    </citation>
    <scope>NUCLEOTIDE SEQUENCE</scope>
    <source>
        <strain evidence="14">2A</strain>
    </source>
</reference>
<dbReference type="GO" id="GO:0006364">
    <property type="term" value="P:rRNA processing"/>
    <property type="evidence" value="ECO:0007669"/>
    <property type="project" value="UniProtKB-KW"/>
</dbReference>
<dbReference type="Pfam" id="PF17849">
    <property type="entry name" value="OB_Dis3"/>
    <property type="match status" value="1"/>
</dbReference>
<dbReference type="GO" id="GO:0071031">
    <property type="term" value="P:nuclear mRNA surveillance of mRNA 3'-end processing"/>
    <property type="evidence" value="ECO:0007669"/>
    <property type="project" value="TreeGrafter"/>
</dbReference>
<dbReference type="InterPro" id="IPR002716">
    <property type="entry name" value="PIN_dom"/>
</dbReference>
<evidence type="ECO:0000256" key="6">
    <source>
        <dbReference type="ARBA" id="ARBA00022835"/>
    </source>
</evidence>
<evidence type="ECO:0000313" key="15">
    <source>
        <dbReference type="Proteomes" id="UP000663699"/>
    </source>
</evidence>
<dbReference type="InterPro" id="IPR022966">
    <property type="entry name" value="RNase_II/R_CS"/>
</dbReference>
<dbReference type="Gene3D" id="2.40.50.140">
    <property type="entry name" value="Nucleic acid-binding proteins"/>
    <property type="match status" value="1"/>
</dbReference>
<dbReference type="Gene3D" id="2.40.50.690">
    <property type="match status" value="1"/>
</dbReference>
<keyword evidence="6" id="KW-0271">Exosome</keyword>
<name>A0A899G0I0_9ASCO</name>
<keyword evidence="15" id="KW-1185">Reference proteome</keyword>
<evidence type="ECO:0000256" key="7">
    <source>
        <dbReference type="ARBA" id="ARBA00022839"/>
    </source>
</evidence>
<comment type="similarity">
    <text evidence="2 11">Belongs to the RNR ribonuclease family.</text>
</comment>
<dbReference type="GO" id="GO:0000176">
    <property type="term" value="C:nuclear exosome (RNase complex)"/>
    <property type="evidence" value="ECO:0007669"/>
    <property type="project" value="TreeGrafter"/>
</dbReference>
<dbReference type="PANTHER" id="PTHR23355:SF35">
    <property type="entry name" value="EXOSOME COMPLEX EXONUCLEASE RRP44"/>
    <property type="match status" value="1"/>
</dbReference>
<dbReference type="InterPro" id="IPR033770">
    <property type="entry name" value="RRP44_S1"/>
</dbReference>
<dbReference type="GO" id="GO:0003723">
    <property type="term" value="F:RNA binding"/>
    <property type="evidence" value="ECO:0007669"/>
    <property type="project" value="UniProtKB-KW"/>
</dbReference>
<dbReference type="SUPFAM" id="SSF88723">
    <property type="entry name" value="PIN domain-like"/>
    <property type="match status" value="1"/>
</dbReference>
<sequence>MFRQNIFFQCHGKKVLKVAKERYLRRDISCGSQICIPCSFFPPFSESSAEISALSSAPKAMNGLGNGCYVVPDTNVFYHCMSLIEKEGVFNDIIVLQTVLEELKELSLSAYTFLRQYVVSLDKRFYVFHNEFHLETYVERMDDETIRTACKWYISHLKEVTRGTKTVVPNILLLTDNKENRSRAKNEGIHAYSVEEYLSEFPNSDELLDMISSASQVGSVSRKGISLYPEYYSSSFITDGIKTGKLYQGEFSVNSYNFLEENINRAIQGDIVAIELFQKEQWRTLTSKIIEQETLSIDENAEIEKSEEVITQKDQQEIINEYYVLKDDQKKVNNIFPTGKVVGIIKRNWKNYVGQIDPKTVVVSNTTKIQQTVFFIPTDKRIPKIRIKTRQAPVLLDHKILVNIDSWDRDSRYPRGHFVCSLGKSGTNETEMEALLIEYDIQHSPFSKSVLDCLPSEGDKWEVSSVMMPSDWEKRRDFRHLPVCCVDIDDALHARPLANGNFEVGVHIADVSHFVKPGTAIDIEASERGTTVYLVDKRIDMLPLLLGTNLCSLKPGVERFAFSVIWEMTFEAEIVKTEFIKSVIKSRSAFTYESAQFEIDNKTQNNELFFSINTLLMLSRKLRQKRYDNGALNLTSPELKLEIGTETSDKITLEYKKLYETNSLVEEFMLLANIAVAHKIYEAFPEFAILRRHVTPPKENFETLRDILKVRRNMILNTDSSKSLSVSLDNCVDFDEPYFNTLLRIMVTRCMTSAEYFFAGNYNYSEFKHYGLAVDIYTHWTSPIRRYADIITHRQLSAAIGYESFQSTFHDKSKLEKICKNINHKHRMGQMVGRSSLEYYVSRTLEKEVYEDAFVTKVFKNGFLVFVSSLAIEGLIYTRDICKSESAVLFDPESYSLIISQLKSDIFNIDNEFSEGILNIGIFDKCRVKISVIKESTGRKKINIQFIKKL</sequence>
<dbReference type="FunFam" id="2.40.50.700:FF:000001">
    <property type="entry name" value="Exosome complex exonuclease exoribonuclease (Rrp44)"/>
    <property type="match status" value="1"/>
</dbReference>
<dbReference type="SUPFAM" id="SSF50249">
    <property type="entry name" value="Nucleic acid-binding proteins"/>
    <property type="match status" value="4"/>
</dbReference>
<protein>
    <recommendedName>
        <fullName evidence="10">Ribosomal RNA-processing protein 44</fullName>
    </recommendedName>
</protein>
<dbReference type="GO" id="GO:0016075">
    <property type="term" value="P:rRNA catabolic process"/>
    <property type="evidence" value="ECO:0007669"/>
    <property type="project" value="TreeGrafter"/>
</dbReference>
<keyword evidence="4" id="KW-0540">Nuclease</keyword>
<evidence type="ECO:0000313" key="14">
    <source>
        <dbReference type="EMBL" id="QSL66313.1"/>
    </source>
</evidence>
<dbReference type="InterPro" id="IPR001900">
    <property type="entry name" value="RNase_II/R"/>
</dbReference>
<keyword evidence="9" id="KW-0539">Nucleus</keyword>
<dbReference type="Pfam" id="PF17216">
    <property type="entry name" value="Rrp44_CSD1"/>
    <property type="match status" value="1"/>
</dbReference>
<dbReference type="Gene3D" id="2.40.50.700">
    <property type="match status" value="1"/>
</dbReference>
<evidence type="ECO:0000256" key="3">
    <source>
        <dbReference type="ARBA" id="ARBA00022552"/>
    </source>
</evidence>
<dbReference type="InterPro" id="IPR029060">
    <property type="entry name" value="PIN-like_dom_sf"/>
</dbReference>
<feature type="domain" description="RNB" evidence="13">
    <location>
        <begin position="475"/>
        <end position="802"/>
    </location>
</feature>
<evidence type="ECO:0000256" key="8">
    <source>
        <dbReference type="ARBA" id="ARBA00022884"/>
    </source>
</evidence>